<sequence length="475" mass="54476">MSEGSNPKPLPPLHRSDSVKGSWLATGRVSDDPTNPARPQTFRAPSELHFAAISVVFFAAIMDALIWWDYFAGDSDRLTRAIVFLVVMLLLLVLFALLQRQRSGVDAEKVWIRTLGFKYTEVKFSDVKEVQYGAMFLKINDGVNQLNLPFETTDYSLALLRLTEELHSHGFTINGVAPDSADWHLVAQRRAHAWAQWVFINNRTYYMNHARAYDYLFSLETLPVTRAINLAPPNAKNFPSPSEIQYQKGNSHLTAKRYMRPNLGPRPAVKADKKEEKRLSKRSRSPKMPREILGSRIILNAGIVLSVAFALVLMITVSEYRSGIEGDIASIIAPAAFLLMGLILFISGLLWRVGANEDEMWSRFGPFYRKSMRFSEVSRVSKTYRGYVFYTAGSQFRFATHGWGLGLIYLRMLWEMRVRWLMVPGLDFFDPATNQQVHQIRTELFQRLYREHIKYYDSHPDELELITNLSQPLKP</sequence>
<evidence type="ECO:0000256" key="2">
    <source>
        <dbReference type="SAM" id="Phobius"/>
    </source>
</evidence>
<gene>
    <name evidence="3" type="ORF">BM477_01530</name>
</gene>
<feature type="transmembrane region" description="Helical" evidence="2">
    <location>
        <begin position="48"/>
        <end position="68"/>
    </location>
</feature>
<accession>A0A1Q5PT69</accession>
<dbReference type="Proteomes" id="UP000186465">
    <property type="component" value="Unassembled WGS sequence"/>
</dbReference>
<reference evidence="4" key="1">
    <citation type="submission" date="2016-11" db="EMBL/GenBank/DDBJ databases">
        <title>Actinomyces gypaetusis sp. nov. isolated from Gypaetus barbatus in Qinghai Tibet Plateau China.</title>
        <authorList>
            <person name="Meng X."/>
        </authorList>
    </citation>
    <scope>NUCLEOTIDE SEQUENCE [LARGE SCALE GENOMIC DNA]</scope>
    <source>
        <strain evidence="4">DSM 15383</strain>
    </source>
</reference>
<dbReference type="EMBL" id="MPDM01000001">
    <property type="protein sequence ID" value="OKL50655.1"/>
    <property type="molecule type" value="Genomic_DNA"/>
</dbReference>
<name>A0A1Q5PT69_9ACTO</name>
<keyword evidence="2" id="KW-0472">Membrane</keyword>
<evidence type="ECO:0000313" key="4">
    <source>
        <dbReference type="Proteomes" id="UP000186465"/>
    </source>
</evidence>
<dbReference type="STRING" id="156892.BM477_01530"/>
<feature type="region of interest" description="Disordered" evidence="1">
    <location>
        <begin position="260"/>
        <end position="287"/>
    </location>
</feature>
<feature type="transmembrane region" description="Helical" evidence="2">
    <location>
        <begin position="297"/>
        <end position="316"/>
    </location>
</feature>
<feature type="transmembrane region" description="Helical" evidence="2">
    <location>
        <begin position="328"/>
        <end position="351"/>
    </location>
</feature>
<dbReference type="OrthoDB" id="4964348at2"/>
<comment type="caution">
    <text evidence="3">The sequence shown here is derived from an EMBL/GenBank/DDBJ whole genome shotgun (WGS) entry which is preliminary data.</text>
</comment>
<organism evidence="3 4">
    <name type="scientific">Boudabousia marimammalium</name>
    <dbReference type="NCBI Taxonomy" id="156892"/>
    <lineage>
        <taxon>Bacteria</taxon>
        <taxon>Bacillati</taxon>
        <taxon>Actinomycetota</taxon>
        <taxon>Actinomycetes</taxon>
        <taxon>Actinomycetales</taxon>
        <taxon>Actinomycetaceae</taxon>
        <taxon>Boudabousia</taxon>
    </lineage>
</organism>
<proteinExistence type="predicted"/>
<keyword evidence="2" id="KW-1133">Transmembrane helix</keyword>
<protein>
    <submittedName>
        <fullName evidence="3">Uncharacterized protein</fullName>
    </submittedName>
</protein>
<evidence type="ECO:0000313" key="3">
    <source>
        <dbReference type="EMBL" id="OKL50655.1"/>
    </source>
</evidence>
<dbReference type="AlphaFoldDB" id="A0A1Q5PT69"/>
<evidence type="ECO:0000256" key="1">
    <source>
        <dbReference type="SAM" id="MobiDB-lite"/>
    </source>
</evidence>
<feature type="region of interest" description="Disordered" evidence="1">
    <location>
        <begin position="1"/>
        <end position="20"/>
    </location>
</feature>
<feature type="compositionally biased region" description="Basic and acidic residues" evidence="1">
    <location>
        <begin position="269"/>
        <end position="278"/>
    </location>
</feature>
<dbReference type="RefSeq" id="WP_075360893.1">
    <property type="nucleotide sequence ID" value="NZ_MPDM01000001.1"/>
</dbReference>
<keyword evidence="4" id="KW-1185">Reference proteome</keyword>
<feature type="transmembrane region" description="Helical" evidence="2">
    <location>
        <begin position="80"/>
        <end position="98"/>
    </location>
</feature>
<keyword evidence="2" id="KW-0812">Transmembrane</keyword>